<organism evidence="2 3">
    <name type="scientific">Austropuccinia psidii MF-1</name>
    <dbReference type="NCBI Taxonomy" id="1389203"/>
    <lineage>
        <taxon>Eukaryota</taxon>
        <taxon>Fungi</taxon>
        <taxon>Dikarya</taxon>
        <taxon>Basidiomycota</taxon>
        <taxon>Pucciniomycotina</taxon>
        <taxon>Pucciniomycetes</taxon>
        <taxon>Pucciniales</taxon>
        <taxon>Sphaerophragmiaceae</taxon>
        <taxon>Austropuccinia</taxon>
    </lineage>
</organism>
<dbReference type="OrthoDB" id="2519246at2759"/>
<name>A0A9Q3D943_9BASI</name>
<dbReference type="AlphaFoldDB" id="A0A9Q3D943"/>
<proteinExistence type="predicted"/>
<reference evidence="2" key="1">
    <citation type="submission" date="2021-03" db="EMBL/GenBank/DDBJ databases">
        <title>Draft genome sequence of rust myrtle Austropuccinia psidii MF-1, a brazilian biotype.</title>
        <authorList>
            <person name="Quecine M.C."/>
            <person name="Pachon D.M.R."/>
            <person name="Bonatelli M.L."/>
            <person name="Correr F.H."/>
            <person name="Franceschini L.M."/>
            <person name="Leite T.F."/>
            <person name="Margarido G.R.A."/>
            <person name="Almeida C.A."/>
            <person name="Ferrarezi J.A."/>
            <person name="Labate C.A."/>
        </authorList>
    </citation>
    <scope>NUCLEOTIDE SEQUENCE</scope>
    <source>
        <strain evidence="2">MF-1</strain>
    </source>
</reference>
<sequence length="910" mass="103075">MPADLEIGKSAATVLHGSGLSPVLKGEEIVGRPLSDGSKTASLTEVENLSKTHEIEPEPHLHPPSRHEAAELTSEKEATNSPPNGKSLLEGGRKLPLFKKSPISTSKNLLLKTSAFWKNVLQKVKYRANNILNRIKVLFQKPINQGSQSFSDIHSELESEEALSEFSAEISHENVLEPYPTSMDLQYKLVPLPEEEHEKFEKSLVKAAKILSKPPPEPLGILKADRLSEQFAQNWRESLLPEYASQPEMAAEIKQTATALKKALLELQKEASFYSDVTKFGKELSESQNVISKGLHKTLGDSTLRVLKNDIVQKTSKALEKLDSKEFLKEFSPKVTAFVDLFIERQKQVIVNGLSTNQAYQKIMQTQLDNSEKLHKIISDSLSSIRPQDVQAFGEAKATAQANRALKDFDVESRGKNLEAAHQKALDKLKPDQLIAKVPPAEDLVPEFYRYKLFKMAETLFEPLHKQKAEYAESIIARKVKSLLQGSIDLKEGYTKIMVSIDNPRSDIWLYKVLSDVNNQKLNPKQLAQKLKTGPNFREQVEDALASSGKTFEIDAQSKLKFAAGKSVDSYLNEVEKLERSLPVPIDFKTAQALYVLREVASQSQTTRPIKIFLNNLLTEGLLTREETKVLSPKLLLSKEQYLKEVDKLGNFETIFRNRIYDKILPKTSIELSEEEKKGLLSKTINTLTKEFLADFNNEARELYLTSKAFEDSSFSFEEAAHLYTAEGTTKFLEDSYYESRIPTIYSDHHFSRFVSPTRVVSGTSRKSSIQYNEALEQEFFDELRLVASEKPPWAQVIESSDNSVLKKVDPRNSIFIEKPLKIGDSRLKGTRFENLDQTTISSINAKAEYLSKHWERIYQAELQERQAGENAKELQKPLESYGLVITRILNKLTDRYTYNLRTRAWDVVP</sequence>
<evidence type="ECO:0000313" key="3">
    <source>
        <dbReference type="Proteomes" id="UP000765509"/>
    </source>
</evidence>
<keyword evidence="3" id="KW-1185">Reference proteome</keyword>
<dbReference type="EMBL" id="AVOT02014265">
    <property type="protein sequence ID" value="MBW0497583.1"/>
    <property type="molecule type" value="Genomic_DNA"/>
</dbReference>
<comment type="caution">
    <text evidence="2">The sequence shown here is derived from an EMBL/GenBank/DDBJ whole genome shotgun (WGS) entry which is preliminary data.</text>
</comment>
<evidence type="ECO:0000313" key="2">
    <source>
        <dbReference type="EMBL" id="MBW0497583.1"/>
    </source>
</evidence>
<protein>
    <submittedName>
        <fullName evidence="2">Uncharacterized protein</fullName>
    </submittedName>
</protein>
<gene>
    <name evidence="2" type="ORF">O181_037298</name>
</gene>
<dbReference type="Proteomes" id="UP000765509">
    <property type="component" value="Unassembled WGS sequence"/>
</dbReference>
<feature type="compositionally biased region" description="Basic and acidic residues" evidence="1">
    <location>
        <begin position="53"/>
        <end position="78"/>
    </location>
</feature>
<feature type="region of interest" description="Disordered" evidence="1">
    <location>
        <begin position="53"/>
        <end position="92"/>
    </location>
</feature>
<accession>A0A9Q3D943</accession>
<evidence type="ECO:0000256" key="1">
    <source>
        <dbReference type="SAM" id="MobiDB-lite"/>
    </source>
</evidence>